<dbReference type="GO" id="GO:0070181">
    <property type="term" value="F:small ribosomal subunit rRNA binding"/>
    <property type="evidence" value="ECO:0007669"/>
    <property type="project" value="TreeGrafter"/>
</dbReference>
<dbReference type="GO" id="GO:0005737">
    <property type="term" value="C:cytoplasm"/>
    <property type="evidence" value="ECO:0007669"/>
    <property type="project" value="UniProtKB-ARBA"/>
</dbReference>
<keyword evidence="3" id="KW-0694">RNA-binding</keyword>
<dbReference type="Proteomes" id="UP000177080">
    <property type="component" value="Unassembled WGS sequence"/>
</dbReference>
<evidence type="ECO:0000313" key="4">
    <source>
        <dbReference type="EMBL" id="OGD03709.1"/>
    </source>
</evidence>
<dbReference type="SUPFAM" id="SSF54995">
    <property type="entry name" value="Ribosomal protein S6"/>
    <property type="match status" value="1"/>
</dbReference>
<comment type="caution">
    <text evidence="4">The sequence shown here is derived from an EMBL/GenBank/DDBJ whole genome shotgun (WGS) entry which is preliminary data.</text>
</comment>
<gene>
    <name evidence="3" type="primary">rpsF</name>
    <name evidence="4" type="ORF">A2989_03440</name>
</gene>
<dbReference type="PANTHER" id="PTHR21011">
    <property type="entry name" value="MITOCHONDRIAL 28S RIBOSOMAL PROTEIN S6"/>
    <property type="match status" value="1"/>
</dbReference>
<dbReference type="GO" id="GO:0005840">
    <property type="term" value="C:ribosome"/>
    <property type="evidence" value="ECO:0007669"/>
    <property type="project" value="UniProtKB-KW"/>
</dbReference>
<dbReference type="GO" id="GO:1990904">
    <property type="term" value="C:ribonucleoprotein complex"/>
    <property type="evidence" value="ECO:0007669"/>
    <property type="project" value="UniProtKB-KW"/>
</dbReference>
<dbReference type="Gene3D" id="3.30.70.60">
    <property type="match status" value="1"/>
</dbReference>
<name>A0A1F4ZBG2_9BACT</name>
<dbReference type="PANTHER" id="PTHR21011:SF1">
    <property type="entry name" value="SMALL RIBOSOMAL SUBUNIT PROTEIN BS6M"/>
    <property type="match status" value="1"/>
</dbReference>
<dbReference type="HAMAP" id="MF_00360">
    <property type="entry name" value="Ribosomal_bS6"/>
    <property type="match status" value="1"/>
</dbReference>
<dbReference type="InterPro" id="IPR035980">
    <property type="entry name" value="Ribosomal_bS6_sf"/>
</dbReference>
<evidence type="ECO:0000256" key="1">
    <source>
        <dbReference type="ARBA" id="ARBA00009512"/>
    </source>
</evidence>
<dbReference type="EMBL" id="MEXN01000005">
    <property type="protein sequence ID" value="OGD03709.1"/>
    <property type="molecule type" value="Genomic_DNA"/>
</dbReference>
<protein>
    <recommendedName>
        <fullName evidence="2 3">Small ribosomal subunit protein bS6</fullName>
    </recommendedName>
</protein>
<dbReference type="CDD" id="cd00473">
    <property type="entry name" value="bS6"/>
    <property type="match status" value="1"/>
</dbReference>
<evidence type="ECO:0000256" key="2">
    <source>
        <dbReference type="ARBA" id="ARBA00035294"/>
    </source>
</evidence>
<proteinExistence type="inferred from homology"/>
<dbReference type="GO" id="GO:0006412">
    <property type="term" value="P:translation"/>
    <property type="evidence" value="ECO:0007669"/>
    <property type="project" value="UniProtKB-UniRule"/>
</dbReference>
<evidence type="ECO:0000313" key="5">
    <source>
        <dbReference type="Proteomes" id="UP000177080"/>
    </source>
</evidence>
<keyword evidence="3" id="KW-0687">Ribonucleoprotein</keyword>
<evidence type="ECO:0000256" key="3">
    <source>
        <dbReference type="HAMAP-Rule" id="MF_00360"/>
    </source>
</evidence>
<keyword evidence="3" id="KW-0699">rRNA-binding</keyword>
<reference evidence="4 5" key="1">
    <citation type="journal article" date="2016" name="Nat. Commun.">
        <title>Thousands of microbial genomes shed light on interconnected biogeochemical processes in an aquifer system.</title>
        <authorList>
            <person name="Anantharaman K."/>
            <person name="Brown C.T."/>
            <person name="Hug L.A."/>
            <person name="Sharon I."/>
            <person name="Castelle C.J."/>
            <person name="Probst A.J."/>
            <person name="Thomas B.C."/>
            <person name="Singh A."/>
            <person name="Wilkins M.J."/>
            <person name="Karaoz U."/>
            <person name="Brodie E.L."/>
            <person name="Williams K.H."/>
            <person name="Hubbard S.S."/>
            <person name="Banfield J.F."/>
        </authorList>
    </citation>
    <scope>NUCLEOTIDE SEQUENCE [LARGE SCALE GENOMIC DNA]</scope>
</reference>
<dbReference type="GO" id="GO:0003735">
    <property type="term" value="F:structural constituent of ribosome"/>
    <property type="evidence" value="ECO:0007669"/>
    <property type="project" value="InterPro"/>
</dbReference>
<comment type="function">
    <text evidence="3">Binds together with bS18 to 16S ribosomal RNA.</text>
</comment>
<organism evidence="4 5">
    <name type="scientific">Candidatus Amesbacteria bacterium RIFCSPLOWO2_01_FULL_48_25</name>
    <dbReference type="NCBI Taxonomy" id="1797259"/>
    <lineage>
        <taxon>Bacteria</taxon>
        <taxon>Candidatus Amesiibacteriota</taxon>
    </lineage>
</organism>
<dbReference type="AlphaFoldDB" id="A0A1F4ZBG2"/>
<dbReference type="STRING" id="1797259.A2989_03440"/>
<dbReference type="Pfam" id="PF01250">
    <property type="entry name" value="Ribosomal_S6"/>
    <property type="match status" value="1"/>
</dbReference>
<dbReference type="InterPro" id="IPR014717">
    <property type="entry name" value="Transl_elong_EF1B/ribsomal_bS6"/>
</dbReference>
<sequence length="87" mass="9722">MKKYELTILATDLAGLVEKIEKLVKVLKGGVEKVTEMGKKPLAFTIKKAGEAHYLSLDVELPGESVVQLRKKLSVDKVILRYLLVKK</sequence>
<comment type="similarity">
    <text evidence="1 3">Belongs to the bacterial ribosomal protein bS6 family.</text>
</comment>
<keyword evidence="3 4" id="KW-0689">Ribosomal protein</keyword>
<dbReference type="NCBIfam" id="TIGR00166">
    <property type="entry name" value="S6"/>
    <property type="match status" value="1"/>
</dbReference>
<dbReference type="InterPro" id="IPR020814">
    <property type="entry name" value="Ribosomal_S6_plastid/chlpt"/>
</dbReference>
<dbReference type="InterPro" id="IPR000529">
    <property type="entry name" value="Ribosomal_bS6"/>
</dbReference>
<accession>A0A1F4ZBG2</accession>